<dbReference type="Proteomes" id="UP000549394">
    <property type="component" value="Unassembled WGS sequence"/>
</dbReference>
<feature type="compositionally biased region" description="Acidic residues" evidence="1">
    <location>
        <begin position="88"/>
        <end position="97"/>
    </location>
</feature>
<dbReference type="AlphaFoldDB" id="A0A7I8W5W9"/>
<evidence type="ECO:0000313" key="3">
    <source>
        <dbReference type="Proteomes" id="UP000549394"/>
    </source>
</evidence>
<proteinExistence type="predicted"/>
<dbReference type="PANTHER" id="PTHR31800">
    <property type="entry name" value="COILED-COIL DOMAIN-CONTAINING PROTEIN 32"/>
    <property type="match status" value="1"/>
</dbReference>
<evidence type="ECO:0000256" key="1">
    <source>
        <dbReference type="SAM" id="MobiDB-lite"/>
    </source>
</evidence>
<organism evidence="2 3">
    <name type="scientific">Dimorphilus gyrociliatus</name>
    <dbReference type="NCBI Taxonomy" id="2664684"/>
    <lineage>
        <taxon>Eukaryota</taxon>
        <taxon>Metazoa</taxon>
        <taxon>Spiralia</taxon>
        <taxon>Lophotrochozoa</taxon>
        <taxon>Annelida</taxon>
        <taxon>Polychaeta</taxon>
        <taxon>Polychaeta incertae sedis</taxon>
        <taxon>Dinophilidae</taxon>
        <taxon>Dimorphilus</taxon>
    </lineage>
</organism>
<dbReference type="GO" id="GO:0044782">
    <property type="term" value="P:cilium organization"/>
    <property type="evidence" value="ECO:0007669"/>
    <property type="project" value="TreeGrafter"/>
</dbReference>
<sequence>MDDCWSEFKASPMNMTDPWASQSEKNAPKAFIMPNFRKDLTSEEYIASLEHKLKKLQDKRKKPSAKDMIESLAGKKEMCMKETIESNNYDEEQEESFSDNFGDGKIASLQRRINPQRPVSGEEVKSLVHHDILDIQKAKLEEEESNSLNMFTEALSSLASKQELNIPKESKENTESPVTPLECTEPQ</sequence>
<dbReference type="PANTHER" id="PTHR31800:SF1">
    <property type="entry name" value="COILED-COIL DOMAIN-CONTAINING PROTEIN 32"/>
    <property type="match status" value="1"/>
</dbReference>
<dbReference type="Pfam" id="PF14989">
    <property type="entry name" value="CCDC32"/>
    <property type="match status" value="1"/>
</dbReference>
<reference evidence="2 3" key="1">
    <citation type="submission" date="2020-08" db="EMBL/GenBank/DDBJ databases">
        <authorList>
            <person name="Hejnol A."/>
        </authorList>
    </citation>
    <scope>NUCLEOTIDE SEQUENCE [LARGE SCALE GENOMIC DNA]</scope>
</reference>
<protein>
    <submittedName>
        <fullName evidence="2">DgyrCDS12245</fullName>
    </submittedName>
</protein>
<keyword evidence="3" id="KW-1185">Reference proteome</keyword>
<dbReference type="EMBL" id="CAJFCJ010000019">
    <property type="protein sequence ID" value="CAD5123936.1"/>
    <property type="molecule type" value="Genomic_DNA"/>
</dbReference>
<comment type="caution">
    <text evidence="2">The sequence shown here is derived from an EMBL/GenBank/DDBJ whole genome shotgun (WGS) entry which is preliminary data.</text>
</comment>
<feature type="region of interest" description="Disordered" evidence="1">
    <location>
        <begin position="162"/>
        <end position="187"/>
    </location>
</feature>
<evidence type="ECO:0000313" key="2">
    <source>
        <dbReference type="EMBL" id="CAD5123936.1"/>
    </source>
</evidence>
<name>A0A7I8W5W9_9ANNE</name>
<gene>
    <name evidence="2" type="ORF">DGYR_LOCUS11563</name>
</gene>
<feature type="region of interest" description="Disordered" evidence="1">
    <location>
        <begin position="83"/>
        <end position="125"/>
    </location>
</feature>
<accession>A0A7I8W5W9</accession>
<dbReference type="InterPro" id="IPR028039">
    <property type="entry name" value="CCDC32"/>
</dbReference>